<proteinExistence type="predicted"/>
<keyword evidence="2" id="KW-1185">Reference proteome</keyword>
<sequence>MCVSNCRHFCSKSPFFKSFSDLSWIFFLLDHAYRIHQPDYNIQASSSKNYNDCICWLKMEFYVNIKIIFKGRYLRRRPTRKDRSSVVLLLLKMLMSMMCRASARIAWPTQFTERSIIGTRMLAQEMNWTVRSGTLISMALGQVKALLTHSPSLLVWTRGMSRRPLTTREVNSGRSIL</sequence>
<dbReference type="AlphaFoldDB" id="A0A0K9PVZ3"/>
<dbReference type="Proteomes" id="UP000036987">
    <property type="component" value="Unassembled WGS sequence"/>
</dbReference>
<evidence type="ECO:0000313" key="2">
    <source>
        <dbReference type="Proteomes" id="UP000036987"/>
    </source>
</evidence>
<name>A0A0K9PVZ3_ZOSMR</name>
<protein>
    <submittedName>
        <fullName evidence="1">Uncharacterized protein</fullName>
    </submittedName>
</protein>
<comment type="caution">
    <text evidence="1">The sequence shown here is derived from an EMBL/GenBank/DDBJ whole genome shotgun (WGS) entry which is preliminary data.</text>
</comment>
<reference evidence="2" key="1">
    <citation type="journal article" date="2016" name="Nature">
        <title>The genome of the seagrass Zostera marina reveals angiosperm adaptation to the sea.</title>
        <authorList>
            <person name="Olsen J.L."/>
            <person name="Rouze P."/>
            <person name="Verhelst B."/>
            <person name="Lin Y.-C."/>
            <person name="Bayer T."/>
            <person name="Collen J."/>
            <person name="Dattolo E."/>
            <person name="De Paoli E."/>
            <person name="Dittami S."/>
            <person name="Maumus F."/>
            <person name="Michel G."/>
            <person name="Kersting A."/>
            <person name="Lauritano C."/>
            <person name="Lohaus R."/>
            <person name="Toepel M."/>
            <person name="Tonon T."/>
            <person name="Vanneste K."/>
            <person name="Amirebrahimi M."/>
            <person name="Brakel J."/>
            <person name="Bostroem C."/>
            <person name="Chovatia M."/>
            <person name="Grimwood J."/>
            <person name="Jenkins J.W."/>
            <person name="Jueterbock A."/>
            <person name="Mraz A."/>
            <person name="Stam W.T."/>
            <person name="Tice H."/>
            <person name="Bornberg-Bauer E."/>
            <person name="Green P.J."/>
            <person name="Pearson G.A."/>
            <person name="Procaccini G."/>
            <person name="Duarte C.M."/>
            <person name="Schmutz J."/>
            <person name="Reusch T.B.H."/>
            <person name="Van de Peer Y."/>
        </authorList>
    </citation>
    <scope>NUCLEOTIDE SEQUENCE [LARGE SCALE GENOMIC DNA]</scope>
    <source>
        <strain evidence="2">cv. Finnish</strain>
    </source>
</reference>
<gene>
    <name evidence="1" type="ORF">ZOSMA_151G00310</name>
</gene>
<organism evidence="1 2">
    <name type="scientific">Zostera marina</name>
    <name type="common">Eelgrass</name>
    <dbReference type="NCBI Taxonomy" id="29655"/>
    <lineage>
        <taxon>Eukaryota</taxon>
        <taxon>Viridiplantae</taxon>
        <taxon>Streptophyta</taxon>
        <taxon>Embryophyta</taxon>
        <taxon>Tracheophyta</taxon>
        <taxon>Spermatophyta</taxon>
        <taxon>Magnoliopsida</taxon>
        <taxon>Liliopsida</taxon>
        <taxon>Zosteraceae</taxon>
        <taxon>Zostera</taxon>
    </lineage>
</organism>
<evidence type="ECO:0000313" key="1">
    <source>
        <dbReference type="EMBL" id="KMZ73198.1"/>
    </source>
</evidence>
<accession>A0A0K9PVZ3</accession>
<dbReference type="EMBL" id="LFYR01000593">
    <property type="protein sequence ID" value="KMZ73198.1"/>
    <property type="molecule type" value="Genomic_DNA"/>
</dbReference>